<sequence>MASALENGIASAQAAGSDVVLMDQQFSRFLRANARVDTYRDVLRMAALGSGVPLLQRYELMQTWAENDRLDIERAPAGQHRATTDRLHDCLGQALAQLVLKAAQPAGDALRSPR</sequence>
<accession>A0A845B7P3</accession>
<comment type="caution">
    <text evidence="1">The sequence shown here is derived from an EMBL/GenBank/DDBJ whole genome shotgun (WGS) entry which is preliminary data.</text>
</comment>
<reference evidence="1 2" key="1">
    <citation type="submission" date="2019-03" db="EMBL/GenBank/DDBJ databases">
        <title>Roseomonas sp. a novel Roseomonas species isolated from Sea whip Gorgonian.</title>
        <authorList>
            <person name="Li F."/>
            <person name="Pan X."/>
            <person name="Huang S."/>
            <person name="Li Z."/>
            <person name="Meng B."/>
        </authorList>
    </citation>
    <scope>NUCLEOTIDE SEQUENCE [LARGE SCALE GENOMIC DNA]</scope>
    <source>
        <strain evidence="1 2">M0104</strain>
    </source>
</reference>
<dbReference type="AlphaFoldDB" id="A0A845B7P3"/>
<proteinExistence type="predicted"/>
<keyword evidence="2" id="KW-1185">Reference proteome</keyword>
<organism evidence="1 2">
    <name type="scientific">Teichococcus coralli</name>
    <dbReference type="NCBI Taxonomy" id="2545983"/>
    <lineage>
        <taxon>Bacteria</taxon>
        <taxon>Pseudomonadati</taxon>
        <taxon>Pseudomonadota</taxon>
        <taxon>Alphaproteobacteria</taxon>
        <taxon>Acetobacterales</taxon>
        <taxon>Roseomonadaceae</taxon>
        <taxon>Roseomonas</taxon>
    </lineage>
</organism>
<evidence type="ECO:0000313" key="2">
    <source>
        <dbReference type="Proteomes" id="UP000460715"/>
    </source>
</evidence>
<dbReference type="Proteomes" id="UP000460715">
    <property type="component" value="Unassembled WGS sequence"/>
</dbReference>
<gene>
    <name evidence="1" type="ORF">E0493_01955</name>
</gene>
<dbReference type="InterPro" id="IPR057572">
    <property type="entry name" value="NonGDSL"/>
</dbReference>
<protein>
    <submittedName>
        <fullName evidence="1">Uncharacterized protein</fullName>
    </submittedName>
</protein>
<dbReference type="Pfam" id="PF25182">
    <property type="entry name" value="NonGDSL"/>
    <property type="match status" value="1"/>
</dbReference>
<dbReference type="EMBL" id="SNVJ01000001">
    <property type="protein sequence ID" value="MXP62116.1"/>
    <property type="molecule type" value="Genomic_DNA"/>
</dbReference>
<evidence type="ECO:0000313" key="1">
    <source>
        <dbReference type="EMBL" id="MXP62116.1"/>
    </source>
</evidence>
<name>A0A845B7P3_9PROT</name>